<dbReference type="AlphaFoldDB" id="A0LU42"/>
<protein>
    <submittedName>
        <fullName evidence="5">Putative RecB family exonuclease</fullName>
    </submittedName>
</protein>
<dbReference type="Gene3D" id="3.90.320.10">
    <property type="match status" value="1"/>
</dbReference>
<dbReference type="SUPFAM" id="SSF52980">
    <property type="entry name" value="Restriction endonuclease-like"/>
    <property type="match status" value="1"/>
</dbReference>
<sequence>MALSPSRAADFMTCPLLYRLRCIDRLPEPPDPVSVRGTLVHAVLDQLFDLPPAERVLEKALALVSRSWQELCAARPELADLFADPEMPPSSCDDWLASAADLLRRYFTIENPTRIQPTERELLVETQLADGIRLRGFVDRLDVAPTGEVRIVDYKTGVAPPESFEEKALFQLKFYALAWWRVNGVVPALLQLIYLGDGQVLRYAPEEADLLAVERKIRALWAAIDRALRTRHFPPRRSRGCEWCAFRAVCPEFGGTPPEWPDSVVV</sequence>
<evidence type="ECO:0000259" key="4">
    <source>
        <dbReference type="Pfam" id="PF12705"/>
    </source>
</evidence>
<keyword evidence="2" id="KW-0067">ATP-binding</keyword>
<dbReference type="InterPro" id="IPR011604">
    <property type="entry name" value="PDDEXK-like_dom_sf"/>
</dbReference>
<evidence type="ECO:0000313" key="5">
    <source>
        <dbReference type="EMBL" id="ABK52952.1"/>
    </source>
</evidence>
<dbReference type="InterPro" id="IPR011335">
    <property type="entry name" value="Restrct_endonuc-II-like"/>
</dbReference>
<evidence type="ECO:0000256" key="3">
    <source>
        <dbReference type="ARBA" id="ARBA00023204"/>
    </source>
</evidence>
<proteinExistence type="predicted"/>
<dbReference type="Pfam" id="PF12705">
    <property type="entry name" value="PDDEXK_1"/>
    <property type="match status" value="1"/>
</dbReference>
<name>A0LU42_ACIC1</name>
<reference evidence="5 6" key="1">
    <citation type="journal article" date="2009" name="Genome Res.">
        <title>Complete genome of the cellulolytic thermophile Acidothermus cellulolyticus 11B provides insights into its ecophysiological and evolutionary adaptations.</title>
        <authorList>
            <person name="Barabote R.D."/>
            <person name="Xie G."/>
            <person name="Leu D.H."/>
            <person name="Normand P."/>
            <person name="Necsulea A."/>
            <person name="Daubin V."/>
            <person name="Medigue C."/>
            <person name="Adney W.S."/>
            <person name="Xu X.C."/>
            <person name="Lapidus A."/>
            <person name="Parales R.E."/>
            <person name="Detter C."/>
            <person name="Pujic P."/>
            <person name="Bruce D."/>
            <person name="Lavire C."/>
            <person name="Challacombe J.F."/>
            <person name="Brettin T.S."/>
            <person name="Berry A.M."/>
        </authorList>
    </citation>
    <scope>NUCLEOTIDE SEQUENCE [LARGE SCALE GENOMIC DNA]</scope>
    <source>
        <strain evidence="6">ATCC 43068 / DSM 8971 / 11B</strain>
    </source>
</reference>
<dbReference type="eggNOG" id="COG2887">
    <property type="taxonomic scope" value="Bacteria"/>
</dbReference>
<dbReference type="InterPro" id="IPR038726">
    <property type="entry name" value="PDDEXK_AddAB-type"/>
</dbReference>
<keyword evidence="3" id="KW-0234">DNA repair</keyword>
<keyword evidence="2" id="KW-0547">Nucleotide-binding</keyword>
<evidence type="ECO:0000313" key="6">
    <source>
        <dbReference type="Proteomes" id="UP000008221"/>
    </source>
</evidence>
<evidence type="ECO:0000256" key="2">
    <source>
        <dbReference type="ARBA" id="ARBA00022806"/>
    </source>
</evidence>
<keyword evidence="1" id="KW-0227">DNA damage</keyword>
<organism evidence="5 6">
    <name type="scientific">Acidothermus cellulolyticus (strain ATCC 43068 / DSM 8971 / 11B)</name>
    <dbReference type="NCBI Taxonomy" id="351607"/>
    <lineage>
        <taxon>Bacteria</taxon>
        <taxon>Bacillati</taxon>
        <taxon>Actinomycetota</taxon>
        <taxon>Actinomycetes</taxon>
        <taxon>Acidothermales</taxon>
        <taxon>Acidothermaceae</taxon>
        <taxon>Acidothermus</taxon>
    </lineage>
</organism>
<dbReference type="GO" id="GO:0004386">
    <property type="term" value="F:helicase activity"/>
    <property type="evidence" value="ECO:0007669"/>
    <property type="project" value="UniProtKB-KW"/>
</dbReference>
<keyword evidence="2" id="KW-0347">Helicase</keyword>
<dbReference type="GO" id="GO:0006281">
    <property type="term" value="P:DNA repair"/>
    <property type="evidence" value="ECO:0007669"/>
    <property type="project" value="UniProtKB-KW"/>
</dbReference>
<dbReference type="Proteomes" id="UP000008221">
    <property type="component" value="Chromosome"/>
</dbReference>
<keyword evidence="6" id="KW-1185">Reference proteome</keyword>
<feature type="domain" description="PD-(D/E)XK endonuclease-like" evidence="4">
    <location>
        <begin position="3"/>
        <end position="251"/>
    </location>
</feature>
<evidence type="ECO:0000256" key="1">
    <source>
        <dbReference type="ARBA" id="ARBA00022763"/>
    </source>
</evidence>
<dbReference type="EMBL" id="CP000481">
    <property type="protein sequence ID" value="ABK52952.1"/>
    <property type="molecule type" value="Genomic_DNA"/>
</dbReference>
<accession>A0LU42</accession>
<dbReference type="KEGG" id="ace:Acel_1180"/>
<dbReference type="InParanoid" id="A0LU42"/>
<keyword evidence="5" id="KW-0269">Exonuclease</keyword>
<dbReference type="HOGENOM" id="CLU_049030_0_0_11"/>
<dbReference type="STRING" id="351607.Acel_1180"/>
<keyword evidence="5" id="KW-0540">Nuclease</keyword>
<dbReference type="GO" id="GO:0004527">
    <property type="term" value="F:exonuclease activity"/>
    <property type="evidence" value="ECO:0007669"/>
    <property type="project" value="UniProtKB-KW"/>
</dbReference>
<gene>
    <name evidence="5" type="ordered locus">Acel_1180</name>
</gene>
<keyword evidence="5" id="KW-0378">Hydrolase</keyword>